<dbReference type="PANTHER" id="PTHR35394:SF5">
    <property type="entry name" value="DUF3176 DOMAIN-CONTAINING PROTEIN"/>
    <property type="match status" value="1"/>
</dbReference>
<dbReference type="InterPro" id="IPR021514">
    <property type="entry name" value="DUF3176"/>
</dbReference>
<organism evidence="2 3">
    <name type="scientific">Clohesyomyces aquaticus</name>
    <dbReference type="NCBI Taxonomy" id="1231657"/>
    <lineage>
        <taxon>Eukaryota</taxon>
        <taxon>Fungi</taxon>
        <taxon>Dikarya</taxon>
        <taxon>Ascomycota</taxon>
        <taxon>Pezizomycotina</taxon>
        <taxon>Dothideomycetes</taxon>
        <taxon>Pleosporomycetidae</taxon>
        <taxon>Pleosporales</taxon>
        <taxon>Lindgomycetaceae</taxon>
        <taxon>Clohesyomyces</taxon>
    </lineage>
</organism>
<sequence length="228" mass="25457">MESNTKYTAVQHTYEGHTYEGLYQPTQTTHVTQRPRKKEWILLVWWQEIGALLVAIGVMAAIVKLLLFYDGKELPNWKGNMSLNAVASLLIVLQRGMLMVVIVEIISNTKWSWFRRRRPVRQLAIIDEASRSALGAFKLIAHVPTNFLAVLAALVTILSFGMGPLTQQAVQSVPCQQIVTNGTRASIPIAQTVPRLFYRYGAGLFTLEAPSVGKMFSGLTNPNGTDWK</sequence>
<proteinExistence type="predicted"/>
<protein>
    <submittedName>
        <fullName evidence="2">Uncharacterized protein</fullName>
    </submittedName>
</protein>
<feature type="non-terminal residue" evidence="2">
    <location>
        <position position="228"/>
    </location>
</feature>
<gene>
    <name evidence="2" type="ORF">BCR34DRAFT_449859</name>
</gene>
<feature type="transmembrane region" description="Helical" evidence="1">
    <location>
        <begin position="40"/>
        <end position="63"/>
    </location>
</feature>
<keyword evidence="1" id="KW-0472">Membrane</keyword>
<evidence type="ECO:0000256" key="1">
    <source>
        <dbReference type="SAM" id="Phobius"/>
    </source>
</evidence>
<dbReference type="Pfam" id="PF11374">
    <property type="entry name" value="DUF3176"/>
    <property type="match status" value="1"/>
</dbReference>
<keyword evidence="3" id="KW-1185">Reference proteome</keyword>
<evidence type="ECO:0000313" key="3">
    <source>
        <dbReference type="Proteomes" id="UP000193144"/>
    </source>
</evidence>
<reference evidence="2 3" key="1">
    <citation type="submission" date="2016-07" db="EMBL/GenBank/DDBJ databases">
        <title>Pervasive Adenine N6-methylation of Active Genes in Fungi.</title>
        <authorList>
            <consortium name="DOE Joint Genome Institute"/>
            <person name="Mondo S.J."/>
            <person name="Dannebaum R.O."/>
            <person name="Kuo R.C."/>
            <person name="Labutti K."/>
            <person name="Haridas S."/>
            <person name="Kuo A."/>
            <person name="Salamov A."/>
            <person name="Ahrendt S.R."/>
            <person name="Lipzen A."/>
            <person name="Sullivan W."/>
            <person name="Andreopoulos W.B."/>
            <person name="Clum A."/>
            <person name="Lindquist E."/>
            <person name="Daum C."/>
            <person name="Ramamoorthy G.K."/>
            <person name="Gryganskyi A."/>
            <person name="Culley D."/>
            <person name="Magnuson J.K."/>
            <person name="James T.Y."/>
            <person name="O'Malley M.A."/>
            <person name="Stajich J.E."/>
            <person name="Spatafora J.W."/>
            <person name="Visel A."/>
            <person name="Grigoriev I.V."/>
        </authorList>
    </citation>
    <scope>NUCLEOTIDE SEQUENCE [LARGE SCALE GENOMIC DNA]</scope>
    <source>
        <strain evidence="2 3">CBS 115471</strain>
    </source>
</reference>
<dbReference type="Proteomes" id="UP000193144">
    <property type="component" value="Unassembled WGS sequence"/>
</dbReference>
<dbReference type="PANTHER" id="PTHR35394">
    <property type="entry name" value="DUF3176 DOMAIN-CONTAINING PROTEIN"/>
    <property type="match status" value="1"/>
</dbReference>
<name>A0A1Y1YXX3_9PLEO</name>
<feature type="transmembrane region" description="Helical" evidence="1">
    <location>
        <begin position="83"/>
        <end position="107"/>
    </location>
</feature>
<dbReference type="OrthoDB" id="3674795at2759"/>
<dbReference type="AlphaFoldDB" id="A0A1Y1YXX3"/>
<dbReference type="EMBL" id="MCFA01000156">
    <property type="protein sequence ID" value="ORY02557.1"/>
    <property type="molecule type" value="Genomic_DNA"/>
</dbReference>
<accession>A0A1Y1YXX3</accession>
<evidence type="ECO:0000313" key="2">
    <source>
        <dbReference type="EMBL" id="ORY02557.1"/>
    </source>
</evidence>
<feature type="transmembrane region" description="Helical" evidence="1">
    <location>
        <begin position="147"/>
        <end position="165"/>
    </location>
</feature>
<keyword evidence="1" id="KW-0812">Transmembrane</keyword>
<comment type="caution">
    <text evidence="2">The sequence shown here is derived from an EMBL/GenBank/DDBJ whole genome shotgun (WGS) entry which is preliminary data.</text>
</comment>
<dbReference type="STRING" id="1231657.A0A1Y1YXX3"/>
<keyword evidence="1" id="KW-1133">Transmembrane helix</keyword>